<dbReference type="InterPro" id="IPR050229">
    <property type="entry name" value="GlpE_sulfurtransferase"/>
</dbReference>
<evidence type="ECO:0000256" key="1">
    <source>
        <dbReference type="SAM" id="MobiDB-lite"/>
    </source>
</evidence>
<name>A0A857J9V3_9BURK</name>
<dbReference type="PANTHER" id="PTHR43031">
    <property type="entry name" value="FAD-DEPENDENT OXIDOREDUCTASE"/>
    <property type="match status" value="1"/>
</dbReference>
<dbReference type="PROSITE" id="PS00380">
    <property type="entry name" value="RHODANESE_1"/>
    <property type="match status" value="1"/>
</dbReference>
<dbReference type="EMBL" id="CP047650">
    <property type="protein sequence ID" value="QHI99901.1"/>
    <property type="molecule type" value="Genomic_DNA"/>
</dbReference>
<dbReference type="SUPFAM" id="SSF52821">
    <property type="entry name" value="Rhodanese/Cell cycle control phosphatase"/>
    <property type="match status" value="4"/>
</dbReference>
<dbReference type="GO" id="GO:0004792">
    <property type="term" value="F:thiosulfate-cyanide sulfurtransferase activity"/>
    <property type="evidence" value="ECO:0007669"/>
    <property type="project" value="InterPro"/>
</dbReference>
<evidence type="ECO:0000313" key="4">
    <source>
        <dbReference type="Proteomes" id="UP000464787"/>
    </source>
</evidence>
<dbReference type="InterPro" id="IPR001307">
    <property type="entry name" value="Thiosulphate_STrfase_CS"/>
</dbReference>
<accession>A0A857J9V3</accession>
<dbReference type="SMART" id="SM00450">
    <property type="entry name" value="RHOD"/>
    <property type="match status" value="3"/>
</dbReference>
<dbReference type="RefSeq" id="WP_160553712.1">
    <property type="nucleotide sequence ID" value="NZ_CP047650.1"/>
</dbReference>
<dbReference type="Pfam" id="PF00581">
    <property type="entry name" value="Rhodanese"/>
    <property type="match status" value="3"/>
</dbReference>
<reference evidence="3 4" key="1">
    <citation type="submission" date="2020-01" db="EMBL/GenBank/DDBJ databases">
        <title>Genome sequencing of strain KACC 21265.</title>
        <authorList>
            <person name="Heo J."/>
            <person name="Kim S.-J."/>
            <person name="Kim J.-S."/>
            <person name="Hong S.-B."/>
            <person name="Kwon S.-W."/>
        </authorList>
    </citation>
    <scope>NUCLEOTIDE SEQUENCE [LARGE SCALE GENOMIC DNA]</scope>
    <source>
        <strain evidence="3 4">KACC 21265</strain>
    </source>
</reference>
<evidence type="ECO:0000259" key="2">
    <source>
        <dbReference type="PROSITE" id="PS50206"/>
    </source>
</evidence>
<feature type="compositionally biased region" description="Low complexity" evidence="1">
    <location>
        <begin position="348"/>
        <end position="359"/>
    </location>
</feature>
<proteinExistence type="predicted"/>
<feature type="domain" description="Rhodanese" evidence="2">
    <location>
        <begin position="375"/>
        <end position="464"/>
    </location>
</feature>
<protein>
    <submittedName>
        <fullName evidence="3">Rhodanese</fullName>
    </submittedName>
</protein>
<sequence length="520" mass="56098">MPLSPDALQALLQDPQELALLDVREARQALGPHLALARHAALSGLELQLPDFVPRRDTPVVLYDEDDREGGAAARAQALLLRLGWTDVRRLRGGLAAWVAQGRATIDGYGALIKSFGDLARQHYRTPTLSPDGLEARLREGRPTTLIDIRPGSEYAFLSIAGARNYPGTEAALRRLAAAEPDRLWAVNCFSRTRGIIGATTLRLLGAPSVAFVEDGVMAWGLRGSPVVQNARATDDIPQDTPAALRQRADALVQKYGLARVDGAALERFQADPARSTYLFDLRLDGPVAAGARRVAAGQLLMHFENLVGTRGARVVLIDEPHGLRAAITAFWLAQFNQAEPLVLDGTPPEASASAPSNPSDRRALDIPALTRLIEAGRATLVDIAPSAEYEQGHLPGAFFLLPSSLQPADRLLSSPATVVFTSSDGRAARLAARDAQARAPAASVAWLQGGTTAWKQAGHALETSWQPAQLLTPFDDDYGSVMRIAGPGRDAAWRDYLRWERGVAARILQDPAVRFRFFA</sequence>
<keyword evidence="4" id="KW-1185">Reference proteome</keyword>
<dbReference type="Proteomes" id="UP000464787">
    <property type="component" value="Chromosome"/>
</dbReference>
<dbReference type="PANTHER" id="PTHR43031:SF16">
    <property type="entry name" value="OXIDOREDUCTASE"/>
    <property type="match status" value="1"/>
</dbReference>
<dbReference type="AlphaFoldDB" id="A0A857J9V3"/>
<gene>
    <name evidence="3" type="ORF">GT347_19090</name>
</gene>
<feature type="domain" description="Rhodanese" evidence="2">
    <location>
        <begin position="140"/>
        <end position="229"/>
    </location>
</feature>
<evidence type="ECO:0000313" key="3">
    <source>
        <dbReference type="EMBL" id="QHI99901.1"/>
    </source>
</evidence>
<dbReference type="KEGG" id="xyk:GT347_19090"/>
<dbReference type="PROSITE" id="PS50206">
    <property type="entry name" value="RHODANESE_3"/>
    <property type="match status" value="3"/>
</dbReference>
<feature type="region of interest" description="Disordered" evidence="1">
    <location>
        <begin position="344"/>
        <end position="363"/>
    </location>
</feature>
<dbReference type="InterPro" id="IPR001763">
    <property type="entry name" value="Rhodanese-like_dom"/>
</dbReference>
<feature type="domain" description="Rhodanese" evidence="2">
    <location>
        <begin position="14"/>
        <end position="107"/>
    </location>
</feature>
<dbReference type="Gene3D" id="3.40.250.10">
    <property type="entry name" value="Rhodanese-like domain"/>
    <property type="match status" value="3"/>
</dbReference>
<organism evidence="3 4">
    <name type="scientific">Xylophilus rhododendri</name>
    <dbReference type="NCBI Taxonomy" id="2697032"/>
    <lineage>
        <taxon>Bacteria</taxon>
        <taxon>Pseudomonadati</taxon>
        <taxon>Pseudomonadota</taxon>
        <taxon>Betaproteobacteria</taxon>
        <taxon>Burkholderiales</taxon>
        <taxon>Xylophilus</taxon>
    </lineage>
</organism>
<dbReference type="InterPro" id="IPR036873">
    <property type="entry name" value="Rhodanese-like_dom_sf"/>
</dbReference>